<feature type="domain" description="T6SS Phospholipase effector Tle1-like catalytic" evidence="1">
    <location>
        <begin position="51"/>
        <end position="175"/>
    </location>
</feature>
<name>A0A1S1WTW9_9NEIS</name>
<dbReference type="RefSeq" id="WP_071116785.1">
    <property type="nucleotide sequence ID" value="NZ_MKCS01000003.1"/>
</dbReference>
<reference evidence="2 3" key="1">
    <citation type="submission" date="2016-09" db="EMBL/GenBank/DDBJ databases">
        <title>Chromobacterium muskegensis sp. nov., an insecticidal bacterium isolated from Sphagnum bogs.</title>
        <authorList>
            <person name="Sparks M.E."/>
            <person name="Blackburn M.B."/>
            <person name="Gundersen-Rindal D.E."/>
            <person name="Mitchell A."/>
            <person name="Farrar R."/>
            <person name="Kuhar D."/>
        </authorList>
    </citation>
    <scope>NUCLEOTIDE SEQUENCE [LARGE SCALE GENOMIC DNA]</scope>
    <source>
        <strain evidence="2 3">37-2</strain>
    </source>
</reference>
<dbReference type="Pfam" id="PF09994">
    <property type="entry name" value="T6SS_Tle1-like_cat"/>
    <property type="match status" value="2"/>
</dbReference>
<gene>
    <name evidence="2" type="ORF">BI347_19125</name>
</gene>
<protein>
    <recommendedName>
        <fullName evidence="1">T6SS Phospholipase effector Tle1-like catalytic domain-containing protein</fullName>
    </recommendedName>
</protein>
<comment type="caution">
    <text evidence="2">The sequence shown here is derived from an EMBL/GenBank/DDBJ whole genome shotgun (WGS) entry which is preliminary data.</text>
</comment>
<dbReference type="STRING" id="1903179.BI347_19125"/>
<dbReference type="PANTHER" id="PTHR33840">
    <property type="match status" value="1"/>
</dbReference>
<dbReference type="InterPro" id="IPR018712">
    <property type="entry name" value="Tle1-like_cat"/>
</dbReference>
<dbReference type="AlphaFoldDB" id="A0A1S1WTW9"/>
<organism evidence="2 3">
    <name type="scientific">Chromobacterium sphagni</name>
    <dbReference type="NCBI Taxonomy" id="1903179"/>
    <lineage>
        <taxon>Bacteria</taxon>
        <taxon>Pseudomonadati</taxon>
        <taxon>Pseudomonadota</taxon>
        <taxon>Betaproteobacteria</taxon>
        <taxon>Neisseriales</taxon>
        <taxon>Chromobacteriaceae</taxon>
        <taxon>Chromobacterium</taxon>
    </lineage>
</organism>
<proteinExistence type="predicted"/>
<dbReference type="PANTHER" id="PTHR33840:SF1">
    <property type="entry name" value="TLE1 PHOSPHOLIPASE DOMAIN-CONTAINING PROTEIN"/>
    <property type="match status" value="1"/>
</dbReference>
<feature type="domain" description="T6SS Phospholipase effector Tle1-like catalytic" evidence="1">
    <location>
        <begin position="200"/>
        <end position="304"/>
    </location>
</feature>
<evidence type="ECO:0000313" key="2">
    <source>
        <dbReference type="EMBL" id="OHX10643.1"/>
    </source>
</evidence>
<sequence>MSLRQSGNYIDDGILDAAAEQARMARYRKEHGWDDYKTAMDRVRCRLCAKISLYFDGTGNNLYSEQAKQPEKQAISNVGRLFLANLEDKGQDSFREYVPGVGTNFNSKFYDIGEDKGGTLGLAFGKGGEMRLQHALRRFAEILDVEYGDGAMSHIPVIQVNVFGFSRGATLARAFVLRLFKEQCEITEGGAVKWKSHFGRRVPLELNFLGLFDTVASVGGPGMHADWAKDLRIPTQVKRCVHLVSAHEVRQAFPLDSIAHDGAYPNNSEEVIYPGVHSDVGGGYYPNEQGRSNDLAKIPLREMYFEALKAGVPLLSLKDMDAKARPQFYLSDDTTVDSYIAYREALTSSGGDLVSQIRDHRIPLFKWRSALARSDDNTPLLSGLIPKANCEACLAAPEARPQFKFDDKRWKDKVPEDATEQGKQLVTEQKRLIRQIEFIRNPYEGTGQDRHPRAQTDYEKLILSGWDSTVPVSDAVAAFLANHVHDSVAHFSGWPCALYDPREIFLHRDTVLAQGDALGQGAVV</sequence>
<accession>A0A1S1WTW9</accession>
<dbReference type="EMBL" id="MKCS01000003">
    <property type="protein sequence ID" value="OHX10643.1"/>
    <property type="molecule type" value="Genomic_DNA"/>
</dbReference>
<dbReference type="Proteomes" id="UP000180088">
    <property type="component" value="Unassembled WGS sequence"/>
</dbReference>
<evidence type="ECO:0000259" key="1">
    <source>
        <dbReference type="Pfam" id="PF09994"/>
    </source>
</evidence>
<evidence type="ECO:0000313" key="3">
    <source>
        <dbReference type="Proteomes" id="UP000180088"/>
    </source>
</evidence>